<dbReference type="Proteomes" id="UP000240393">
    <property type="component" value="Segment"/>
</dbReference>
<dbReference type="RefSeq" id="YP_009322491.1">
    <property type="nucleotide sequence ID" value="NC_031922.1"/>
</dbReference>
<dbReference type="GeneID" id="30307640"/>
<dbReference type="KEGG" id="vg:30307640"/>
<keyword evidence="4" id="KW-1185">Reference proteome</keyword>
<proteinExistence type="predicted"/>
<dbReference type="Proteomes" id="UP000202784">
    <property type="component" value="Segment"/>
</dbReference>
<organism evidence="2 6">
    <name type="scientific">Synechococcus phage S-CAM9</name>
    <dbReference type="NCBI Taxonomy" id="1883369"/>
    <lineage>
        <taxon>Viruses</taxon>
        <taxon>Duplodnaviria</taxon>
        <taxon>Heunggongvirae</taxon>
        <taxon>Uroviricota</taxon>
        <taxon>Caudoviricetes</taxon>
        <taxon>Pantevenvirales</taxon>
        <taxon>Kyanoviridae</taxon>
        <taxon>Kanaloavirus</taxon>
        <taxon>Kanaloavirus scam9</taxon>
    </lineage>
</organism>
<dbReference type="EMBL" id="KU686204">
    <property type="protein sequence ID" value="AOV60204.1"/>
    <property type="molecule type" value="Genomic_DNA"/>
</dbReference>
<name>A0A1D8KP51_9CAUD</name>
<accession>A0A1D8KP51</accession>
<protein>
    <submittedName>
        <fullName evidence="2">Uncharacterized protein</fullName>
    </submittedName>
</protein>
<evidence type="ECO:0000313" key="5">
    <source>
        <dbReference type="Proteomes" id="UP000240393"/>
    </source>
</evidence>
<sequence length="222" mass="26112">MPEAALFTNERDEALNNNIQEREVVDNPLEWNESTKPLGCNEPDNPCVAISPDFYWEFSTDGYVHELDELENQIDFKSTKDTQIGEEFNWDCVLEKVYDKVKELPFSIEARSIKIESPWLEKDEEERICNRLSDTHSLAFVYVHKVPDYLSFYNERYKNYYSTKLLKYLTLGEDRMVQEWPEILNIRQQQVIFFPTSLLYKIKGGVVVCGKIEIQSEEGNDL</sequence>
<evidence type="ECO:0000313" key="1">
    <source>
        <dbReference type="EMBL" id="AOV60204.1"/>
    </source>
</evidence>
<gene>
    <name evidence="3" type="ORF">N161109_056</name>
    <name evidence="1" type="ORF">S050808_057</name>
    <name evidence="2" type="ORF">S820908_056</name>
</gene>
<dbReference type="EMBL" id="KU686205">
    <property type="protein sequence ID" value="AOV60431.1"/>
    <property type="molecule type" value="Genomic_DNA"/>
</dbReference>
<dbReference type="Proteomes" id="UP000241903">
    <property type="component" value="Segment"/>
</dbReference>
<reference evidence="4 5" key="1">
    <citation type="journal article" date="2016" name="Virology">
        <title>The genomic content and context of auxiliary metabolic genes in marine cyanomyoviruses.</title>
        <authorList>
            <person name="Crummett L.T."/>
            <person name="Puxty R.J."/>
            <person name="Weihe C."/>
            <person name="Marston M.F."/>
            <person name="Martiny J.B."/>
        </authorList>
    </citation>
    <scope>NUCLEOTIDE SEQUENCE [LARGE SCALE GENOMIC DNA]</scope>
    <source>
        <strain evidence="1">0808SB05</strain>
        <strain evidence="2">0908SB82</strain>
        <strain evidence="3">1109NB16</strain>
    </source>
</reference>
<evidence type="ECO:0000313" key="6">
    <source>
        <dbReference type="Proteomes" id="UP000241903"/>
    </source>
</evidence>
<dbReference type="EMBL" id="KU686206">
    <property type="protein sequence ID" value="AOV60659.1"/>
    <property type="molecule type" value="Genomic_DNA"/>
</dbReference>
<evidence type="ECO:0000313" key="4">
    <source>
        <dbReference type="Proteomes" id="UP000202784"/>
    </source>
</evidence>
<evidence type="ECO:0000313" key="3">
    <source>
        <dbReference type="EMBL" id="AOV60659.1"/>
    </source>
</evidence>
<evidence type="ECO:0000313" key="2">
    <source>
        <dbReference type="EMBL" id="AOV60431.1"/>
    </source>
</evidence>